<keyword evidence="3" id="KW-1185">Reference proteome</keyword>
<keyword evidence="1" id="KW-0472">Membrane</keyword>
<evidence type="ECO:0000313" key="2">
    <source>
        <dbReference type="EMBL" id="CTQ45790.1"/>
    </source>
</evidence>
<dbReference type="EMBL" id="CXST01000002">
    <property type="protein sequence ID" value="CTQ45790.1"/>
    <property type="molecule type" value="Genomic_DNA"/>
</dbReference>
<evidence type="ECO:0000256" key="1">
    <source>
        <dbReference type="SAM" id="Phobius"/>
    </source>
</evidence>
<proteinExistence type="predicted"/>
<dbReference type="STRING" id="187304.B0E33_02665"/>
<keyword evidence="1" id="KW-0812">Transmembrane</keyword>
<feature type="transmembrane region" description="Helical" evidence="1">
    <location>
        <begin position="39"/>
        <end position="57"/>
    </location>
</feature>
<keyword evidence="1" id="KW-1133">Transmembrane helix</keyword>
<name>A0A0M6YAF1_9HYPH</name>
<dbReference type="RefSeq" id="WP_022997721.1">
    <property type="nucleotide sequence ID" value="NZ_CP087156.1"/>
</dbReference>
<reference evidence="3" key="1">
    <citation type="submission" date="2015-07" db="EMBL/GenBank/DDBJ databases">
        <authorList>
            <person name="Rodrigo-Torres Lidia"/>
            <person name="Arahal R.David."/>
        </authorList>
    </citation>
    <scope>NUCLEOTIDE SEQUENCE [LARGE SCALE GENOMIC DNA]</scope>
    <source>
        <strain evidence="3">CECT 4801</strain>
    </source>
</reference>
<sequence length="275" mass="31100">MSWLLNRNILLKLGAAAVLLAVFMTVNQAYRISLRDSQFLNGWVLVAVMAGMLLLTFRKQLSTLPLGRVRHWLQVHYYLGFLTIGVFLVHTHLRFPNAPLEWLLWILFVLVSASGCVGGFLARIVPVRLEGRGDRVLFERIPVLRAQIADEAETLALASLEDGSSVSLANVYQRELGRFFARPRYVFAHLRQSSLPISRIMGELQSIERYLDGKGKERLERMRQLVRAKNDLDFQYANGGLLKLWLFVHVPPTYALILAILAHVVVAYAFSSGIA</sequence>
<accession>A0A0M6YAF1</accession>
<feature type="transmembrane region" description="Helical" evidence="1">
    <location>
        <begin position="244"/>
        <end position="270"/>
    </location>
</feature>
<dbReference type="KEGG" id="lagg:B0E33_02665"/>
<evidence type="ECO:0000313" key="3">
    <source>
        <dbReference type="Proteomes" id="UP000048926"/>
    </source>
</evidence>
<protein>
    <submittedName>
        <fullName evidence="2">Uncharacterized protein</fullName>
    </submittedName>
</protein>
<feature type="transmembrane region" description="Helical" evidence="1">
    <location>
        <begin position="77"/>
        <end position="96"/>
    </location>
</feature>
<dbReference type="Proteomes" id="UP000048926">
    <property type="component" value="Unassembled WGS sequence"/>
</dbReference>
<dbReference type="OrthoDB" id="8480418at2"/>
<organism evidence="2 3">
    <name type="scientific">Roseibium aggregatum</name>
    <dbReference type="NCBI Taxonomy" id="187304"/>
    <lineage>
        <taxon>Bacteria</taxon>
        <taxon>Pseudomonadati</taxon>
        <taxon>Pseudomonadota</taxon>
        <taxon>Alphaproteobacteria</taxon>
        <taxon>Hyphomicrobiales</taxon>
        <taxon>Stappiaceae</taxon>
        <taxon>Roseibium</taxon>
    </lineage>
</organism>
<gene>
    <name evidence="2" type="ORF">LAL4801_04245</name>
</gene>
<feature type="transmembrane region" description="Helical" evidence="1">
    <location>
        <begin position="102"/>
        <end position="125"/>
    </location>
</feature>
<dbReference type="AlphaFoldDB" id="A0A0M6YAF1"/>